<dbReference type="GO" id="GO:0016757">
    <property type="term" value="F:glycosyltransferase activity"/>
    <property type="evidence" value="ECO:0007669"/>
    <property type="project" value="InterPro"/>
</dbReference>
<proteinExistence type="predicted"/>
<dbReference type="Proteomes" id="UP000326912">
    <property type="component" value="Unassembled WGS sequence"/>
</dbReference>
<dbReference type="PANTHER" id="PTHR46401:SF2">
    <property type="entry name" value="GLYCOSYLTRANSFERASE WBBK-RELATED"/>
    <property type="match status" value="1"/>
</dbReference>
<dbReference type="GO" id="GO:0009103">
    <property type="term" value="P:lipopolysaccharide biosynthetic process"/>
    <property type="evidence" value="ECO:0007669"/>
    <property type="project" value="TreeGrafter"/>
</dbReference>
<name>A0A5J4KC54_9CHLR</name>
<dbReference type="Pfam" id="PF13439">
    <property type="entry name" value="Glyco_transf_4"/>
    <property type="match status" value="1"/>
</dbReference>
<reference evidence="5 6" key="1">
    <citation type="submission" date="2019-10" db="EMBL/GenBank/DDBJ databases">
        <title>Dictyobacter vulcani sp. nov., within the class Ktedonobacteria, isolated from soil of volcanic Mt. Zao.</title>
        <authorList>
            <person name="Zheng Y."/>
            <person name="Wang C.M."/>
            <person name="Sakai Y."/>
            <person name="Abe K."/>
            <person name="Yokota A."/>
            <person name="Yabe S."/>
        </authorList>
    </citation>
    <scope>NUCLEOTIDE SEQUENCE [LARGE SCALE GENOMIC DNA]</scope>
    <source>
        <strain evidence="5 6">W12</strain>
    </source>
</reference>
<dbReference type="PANTHER" id="PTHR46401">
    <property type="entry name" value="GLYCOSYLTRANSFERASE WBBK-RELATED"/>
    <property type="match status" value="1"/>
</dbReference>
<dbReference type="CDD" id="cd03801">
    <property type="entry name" value="GT4_PimA-like"/>
    <property type="match status" value="1"/>
</dbReference>
<comment type="caution">
    <text evidence="5">The sequence shown here is derived from an EMBL/GenBank/DDBJ whole genome shotgun (WGS) entry which is preliminary data.</text>
</comment>
<dbReference type="Pfam" id="PF00534">
    <property type="entry name" value="Glycos_transf_1"/>
    <property type="match status" value="1"/>
</dbReference>
<dbReference type="EMBL" id="BKZW01000001">
    <property type="protein sequence ID" value="GER86354.1"/>
    <property type="molecule type" value="Genomic_DNA"/>
</dbReference>
<keyword evidence="2" id="KW-0472">Membrane</keyword>
<evidence type="ECO:0000313" key="5">
    <source>
        <dbReference type="EMBL" id="GER86354.1"/>
    </source>
</evidence>
<organism evidence="5 6">
    <name type="scientific">Dictyobacter vulcani</name>
    <dbReference type="NCBI Taxonomy" id="2607529"/>
    <lineage>
        <taxon>Bacteria</taxon>
        <taxon>Bacillati</taxon>
        <taxon>Chloroflexota</taxon>
        <taxon>Ktedonobacteria</taxon>
        <taxon>Ktedonobacterales</taxon>
        <taxon>Dictyobacteraceae</taxon>
        <taxon>Dictyobacter</taxon>
    </lineage>
</organism>
<evidence type="ECO:0000259" key="3">
    <source>
        <dbReference type="Pfam" id="PF00534"/>
    </source>
</evidence>
<sequence length="412" mass="46904">MKTPSRNNTAVIKRNAVPPSPTKVCMYVRGPARPDVRVMREATALAEAGYAVSIVDVEDESHRPIQEEFQNICLKHIFKSKKVSKTRFIRIVFFRGDLLRIKGILRLLRTPANIYHAHDTSGLLPCYIAALVRRKPLIFDAHELPLYDISSYPYIFRLLLFFFLKFMLLRCAGVITVSPYIGEYIRVRYRIPEISLVRNVPPYRLVTKSNRLRQLLGLGNEVLIVLYQGNIQTDRNLEMWIYAARFLKPGIVIVMMGKANNNVLKQFEAVIEREGVGNQVKILPPVPYEDLLDWTSSADIGLVPHSPDHSLNVQWCLPNKLFEYIMAGLPVLATPLDAVKDVVNQYDIGQIVPSFAPAAIAATIEAMLADHATLGRMRRNAFKAVQQNLCWEQEKLRLLQLYQNIPKAPTPF</sequence>
<keyword evidence="2" id="KW-1133">Transmembrane helix</keyword>
<evidence type="ECO:0000259" key="4">
    <source>
        <dbReference type="Pfam" id="PF13439"/>
    </source>
</evidence>
<dbReference type="Gene3D" id="3.40.50.2000">
    <property type="entry name" value="Glycogen Phosphorylase B"/>
    <property type="match status" value="2"/>
</dbReference>
<dbReference type="AlphaFoldDB" id="A0A5J4KC54"/>
<evidence type="ECO:0000313" key="6">
    <source>
        <dbReference type="Proteomes" id="UP000326912"/>
    </source>
</evidence>
<dbReference type="InterPro" id="IPR001296">
    <property type="entry name" value="Glyco_trans_1"/>
</dbReference>
<dbReference type="RefSeq" id="WP_151754498.1">
    <property type="nucleotide sequence ID" value="NZ_BKZW01000001.1"/>
</dbReference>
<protein>
    <submittedName>
        <fullName evidence="5">Glycosyl transferase</fullName>
    </submittedName>
</protein>
<evidence type="ECO:0000256" key="1">
    <source>
        <dbReference type="ARBA" id="ARBA00022679"/>
    </source>
</evidence>
<accession>A0A5J4KC54</accession>
<keyword evidence="1 5" id="KW-0808">Transferase</keyword>
<dbReference type="InterPro" id="IPR028098">
    <property type="entry name" value="Glyco_trans_4-like_N"/>
</dbReference>
<evidence type="ECO:0000256" key="2">
    <source>
        <dbReference type="SAM" id="Phobius"/>
    </source>
</evidence>
<feature type="transmembrane region" description="Helical" evidence="2">
    <location>
        <begin position="154"/>
        <end position="181"/>
    </location>
</feature>
<feature type="domain" description="Glycosyltransferase subfamily 4-like N-terminal" evidence="4">
    <location>
        <begin position="37"/>
        <end position="199"/>
    </location>
</feature>
<keyword evidence="6" id="KW-1185">Reference proteome</keyword>
<feature type="domain" description="Glycosyl transferase family 1" evidence="3">
    <location>
        <begin position="214"/>
        <end position="383"/>
    </location>
</feature>
<keyword evidence="2" id="KW-0812">Transmembrane</keyword>
<dbReference type="SUPFAM" id="SSF53756">
    <property type="entry name" value="UDP-Glycosyltransferase/glycogen phosphorylase"/>
    <property type="match status" value="1"/>
</dbReference>
<gene>
    <name evidence="5" type="ORF">KDW_05160</name>
</gene>